<protein>
    <submittedName>
        <fullName evidence="1">Uncharacterized protein</fullName>
    </submittedName>
</protein>
<comment type="caution">
    <text evidence="1">The sequence shown here is derived from an EMBL/GenBank/DDBJ whole genome shotgun (WGS) entry which is preliminary data.</text>
</comment>
<sequence length="67" mass="7285">GGLIGRKGYIGTLGKNDTMMCAVYGWTEEMAFSGTSTGDVCIWRDVFLVKTVKAHDGPVFSMHALEK</sequence>
<organism evidence="1 2">
    <name type="scientific">Marmota monax</name>
    <name type="common">Woodchuck</name>
    <dbReference type="NCBI Taxonomy" id="9995"/>
    <lineage>
        <taxon>Eukaryota</taxon>
        <taxon>Metazoa</taxon>
        <taxon>Chordata</taxon>
        <taxon>Craniata</taxon>
        <taxon>Vertebrata</taxon>
        <taxon>Euteleostomi</taxon>
        <taxon>Mammalia</taxon>
        <taxon>Eutheria</taxon>
        <taxon>Euarchontoglires</taxon>
        <taxon>Glires</taxon>
        <taxon>Rodentia</taxon>
        <taxon>Sciuromorpha</taxon>
        <taxon>Sciuridae</taxon>
        <taxon>Xerinae</taxon>
        <taxon>Marmotini</taxon>
        <taxon>Marmota</taxon>
    </lineage>
</organism>
<feature type="non-terminal residue" evidence="1">
    <location>
        <position position="67"/>
    </location>
</feature>
<feature type="non-terminal residue" evidence="1">
    <location>
        <position position="1"/>
    </location>
</feature>
<dbReference type="Proteomes" id="UP000335636">
    <property type="component" value="Unassembled WGS sequence"/>
</dbReference>
<dbReference type="Gene3D" id="2.130.10.10">
    <property type="entry name" value="YVTN repeat-like/Quinoprotein amine dehydrogenase"/>
    <property type="match status" value="1"/>
</dbReference>
<dbReference type="AlphaFoldDB" id="A0A5E4BV23"/>
<keyword evidence="2" id="KW-1185">Reference proteome</keyword>
<evidence type="ECO:0000313" key="1">
    <source>
        <dbReference type="EMBL" id="VTJ73345.1"/>
    </source>
</evidence>
<evidence type="ECO:0000313" key="2">
    <source>
        <dbReference type="Proteomes" id="UP000335636"/>
    </source>
</evidence>
<name>A0A5E4BV23_MARMO</name>
<reference evidence="1" key="1">
    <citation type="submission" date="2019-04" db="EMBL/GenBank/DDBJ databases">
        <authorList>
            <person name="Alioto T."/>
            <person name="Alioto T."/>
        </authorList>
    </citation>
    <scope>NUCLEOTIDE SEQUENCE [LARGE SCALE GENOMIC DNA]</scope>
</reference>
<gene>
    <name evidence="1" type="ORF">MONAX_5E012885</name>
</gene>
<dbReference type="InterPro" id="IPR015943">
    <property type="entry name" value="WD40/YVTN_repeat-like_dom_sf"/>
</dbReference>
<proteinExistence type="predicted"/>
<accession>A0A5E4BV23</accession>
<dbReference type="EMBL" id="CABDUW010000675">
    <property type="protein sequence ID" value="VTJ73345.1"/>
    <property type="molecule type" value="Genomic_DNA"/>
</dbReference>